<reference evidence="3" key="1">
    <citation type="submission" date="2020-09" db="EMBL/GenBank/DDBJ databases">
        <authorList>
            <person name="Kim M.K."/>
        </authorList>
    </citation>
    <scope>NUCLEOTIDE SEQUENCE</scope>
    <source>
        <strain evidence="3">BT702</strain>
    </source>
</reference>
<feature type="signal peptide" evidence="2">
    <location>
        <begin position="1"/>
        <end position="24"/>
    </location>
</feature>
<evidence type="ECO:0000256" key="2">
    <source>
        <dbReference type="SAM" id="SignalP"/>
    </source>
</evidence>
<accession>A0A927AT87</accession>
<dbReference type="Proteomes" id="UP000598820">
    <property type="component" value="Unassembled WGS sequence"/>
</dbReference>
<name>A0A927AT87_9BACT</name>
<gene>
    <name evidence="3" type="ORF">IC229_19720</name>
</gene>
<dbReference type="AlphaFoldDB" id="A0A927AT87"/>
<evidence type="ECO:0000256" key="1">
    <source>
        <dbReference type="SAM" id="MobiDB-lite"/>
    </source>
</evidence>
<feature type="region of interest" description="Disordered" evidence="1">
    <location>
        <begin position="216"/>
        <end position="238"/>
    </location>
</feature>
<comment type="caution">
    <text evidence="3">The sequence shown here is derived from an EMBL/GenBank/DDBJ whole genome shotgun (WGS) entry which is preliminary data.</text>
</comment>
<proteinExistence type="predicted"/>
<dbReference type="RefSeq" id="WP_190888724.1">
    <property type="nucleotide sequence ID" value="NZ_JACWZY010000017.1"/>
</dbReference>
<evidence type="ECO:0000313" key="3">
    <source>
        <dbReference type="EMBL" id="MBD2702885.1"/>
    </source>
</evidence>
<keyword evidence="2" id="KW-0732">Signal</keyword>
<dbReference type="Gene3D" id="2.40.128.490">
    <property type="entry name" value="Uncharacterised protein PF14869, DUF4488"/>
    <property type="match status" value="1"/>
</dbReference>
<dbReference type="EMBL" id="JACWZY010000017">
    <property type="protein sequence ID" value="MBD2702885.1"/>
    <property type="molecule type" value="Genomic_DNA"/>
</dbReference>
<keyword evidence="4" id="KW-1185">Reference proteome</keyword>
<organism evidence="3 4">
    <name type="scientific">Spirosoma profusum</name>
    <dbReference type="NCBI Taxonomy" id="2771354"/>
    <lineage>
        <taxon>Bacteria</taxon>
        <taxon>Pseudomonadati</taxon>
        <taxon>Bacteroidota</taxon>
        <taxon>Cytophagia</taxon>
        <taxon>Cytophagales</taxon>
        <taxon>Cytophagaceae</taxon>
        <taxon>Spirosoma</taxon>
    </lineage>
</organism>
<feature type="chain" id="PRO_5037135249" evidence="2">
    <location>
        <begin position="25"/>
        <end position="238"/>
    </location>
</feature>
<sequence>MKLKQQSLWGMLMLLTTLSAFRWAEPTEFDGAWQFKNPDGALVMLTIADNYFVQTTYQPARYISTRGGVCKMDGKKLSVKVEFDSEDSSRVGQTELNEVELDGNKIIFRKPGVIQVFEKITETATPLTGLWRITGRANDAGQITTMQRGARKTLKLLTGSRFQWIAINPETKQFSGTGGGTYTLKDGNYTETIEFFSRDNSRVGKSLTFGAKINGDQWNHTGESSTGGKVNEIWSREK</sequence>
<feature type="compositionally biased region" description="Polar residues" evidence="1">
    <location>
        <begin position="216"/>
        <end position="228"/>
    </location>
</feature>
<protein>
    <submittedName>
        <fullName evidence="3">Membrane or secreted protein</fullName>
    </submittedName>
</protein>
<evidence type="ECO:0000313" key="4">
    <source>
        <dbReference type="Proteomes" id="UP000598820"/>
    </source>
</evidence>